<feature type="transmembrane region" description="Helical" evidence="1">
    <location>
        <begin position="64"/>
        <end position="89"/>
    </location>
</feature>
<keyword evidence="1" id="KW-0812">Transmembrane</keyword>
<evidence type="ECO:0000313" key="3">
    <source>
        <dbReference type="Proteomes" id="UP000182284"/>
    </source>
</evidence>
<dbReference type="EMBL" id="FNBL01000018">
    <property type="protein sequence ID" value="SDG37929.1"/>
    <property type="molecule type" value="Genomic_DNA"/>
</dbReference>
<dbReference type="AlphaFoldDB" id="A0A1G7TTA7"/>
<organism evidence="2 3">
    <name type="scientific">Celeribacter baekdonensis</name>
    <dbReference type="NCBI Taxonomy" id="875171"/>
    <lineage>
        <taxon>Bacteria</taxon>
        <taxon>Pseudomonadati</taxon>
        <taxon>Pseudomonadota</taxon>
        <taxon>Alphaproteobacteria</taxon>
        <taxon>Rhodobacterales</taxon>
        <taxon>Roseobacteraceae</taxon>
        <taxon>Celeribacter</taxon>
    </lineage>
</organism>
<name>A0A1G7TTA7_9RHOB</name>
<dbReference type="OrthoDB" id="7850783at2"/>
<evidence type="ECO:0000313" key="2">
    <source>
        <dbReference type="EMBL" id="SDG37929.1"/>
    </source>
</evidence>
<evidence type="ECO:0000256" key="1">
    <source>
        <dbReference type="SAM" id="Phobius"/>
    </source>
</evidence>
<reference evidence="2 3" key="1">
    <citation type="submission" date="2016-10" db="EMBL/GenBank/DDBJ databases">
        <authorList>
            <person name="de Groot N.N."/>
        </authorList>
    </citation>
    <scope>NUCLEOTIDE SEQUENCE [LARGE SCALE GENOMIC DNA]</scope>
    <source>
        <strain evidence="2 3">DSM 27375</strain>
    </source>
</reference>
<dbReference type="Proteomes" id="UP000182284">
    <property type="component" value="Unassembled WGS sequence"/>
</dbReference>
<protein>
    <submittedName>
        <fullName evidence="2">Uncharacterized protein</fullName>
    </submittedName>
</protein>
<proteinExistence type="predicted"/>
<sequence>MREQSKKTKMSLRGLWRFLQRLLTLALVDIFLAPFIAIIFIFGFNISDPFSNDIPPGDGVWHYYKYSCALVLLAYLFALYGIISIITILLSRKLNVRRRAVVRLGTFISWLGLFVHVELIEADFDVLVWVRTSIFVGAPLVWGGLCSSLLSEYVWERISKRNKSRTA</sequence>
<feature type="transmembrane region" description="Helical" evidence="1">
    <location>
        <begin position="101"/>
        <end position="120"/>
    </location>
</feature>
<accession>A0A1G7TTA7</accession>
<feature type="transmembrane region" description="Helical" evidence="1">
    <location>
        <begin position="132"/>
        <end position="155"/>
    </location>
</feature>
<keyword evidence="1" id="KW-1133">Transmembrane helix</keyword>
<gene>
    <name evidence="2" type="ORF">SAMN04488117_11846</name>
</gene>
<keyword evidence="1" id="KW-0472">Membrane</keyword>
<dbReference type="RefSeq" id="WP_074647191.1">
    <property type="nucleotide sequence ID" value="NZ_FNBL01000018.1"/>
</dbReference>
<feature type="transmembrane region" description="Helical" evidence="1">
    <location>
        <begin position="21"/>
        <end position="44"/>
    </location>
</feature>